<feature type="region of interest" description="Disordered" evidence="6">
    <location>
        <begin position="1"/>
        <end position="52"/>
    </location>
</feature>
<dbReference type="PANTHER" id="PTHR31018:SF3">
    <property type="entry name" value="RECEPTOR PROTEIN-TYROSINE KINASE"/>
    <property type="match status" value="1"/>
</dbReference>
<keyword evidence="2" id="KW-0134">Cell wall</keyword>
<evidence type="ECO:0000256" key="1">
    <source>
        <dbReference type="ARBA" id="ARBA00004191"/>
    </source>
</evidence>
<dbReference type="Pfam" id="PF13290">
    <property type="entry name" value="CHB_HEX_C_1"/>
    <property type="match status" value="3"/>
</dbReference>
<evidence type="ECO:0000313" key="8">
    <source>
        <dbReference type="EMBL" id="WXA99562.1"/>
    </source>
</evidence>
<evidence type="ECO:0000256" key="2">
    <source>
        <dbReference type="ARBA" id="ARBA00022512"/>
    </source>
</evidence>
<sequence length="817" mass="84584">MATSIVAVAGCGGSDGASVLPPDGGQNDGGPKPQPDAGDAGDGDASPPDDTVAIPEFTPAPGTFIGPQDVALHSATAGATIRYTLDGTTPDSTSRIYTAPIGVAKSMTIKAVAQKAGAKDSEVRTGAYVINVFPGNAQPVQFEQGRGTYPNDVEESLSSETTGATICYTMNGRAPSCQFDGAEARCAAGSMAYDKPIHVGATGTQIRAIACKGGLHPSTERDAIYTLAADAPTFDPTPANYNPASPVPVTLATKTNGGEIHYTLDRSEPNCQSALKFVESGTLPTITADTTVKAITCKSNYVTSAIATETYLGETCVGSFDIVETPRLQELSRCKHITGSLTIHGNGIGDISPLGRLESVDGDLTVTGTTATSLNGLEKLAAVGGYLVISGNSGLAQLEALSALQTVGQELFVSKNAIIKWTGPASLRKVGSLKISEEPKLQRLEGFSGLAEILGRLTVAQNASLVAIDAMPALVTLTSGANFDYNSVLESVAGFGSMRSIDGGVSILSNPALTRFQAFSQATRIVGALTIEQNPELAELDLGKLSTIEGPLTLKGDLQALTSLAGLSSLTQAKYLYLEGKFGFTNLHGLEKLTSVDGVVSISGTQGLVDLSGLDNLRDAGTLWIHGNPQLQRLRGLEKLEKITSPRGAGLSVQDNYVLSELGSLDALTDVAGGVGIGNSPKLKRLNGLRKLAKVGGGLVISQADTLASVAELSSLTSVGDVLSILDCNALPNLNGLGAVRSIGHSLTIRNNKSLTRVDDLTQLTDLLGSFTVRENPTLPMCQPTRLADRLRAEGYRGTVDIRDNGGTGSCGEAPLR</sequence>
<reference evidence="8 9" key="1">
    <citation type="submission" date="2021-12" db="EMBL/GenBank/DDBJ databases">
        <title>Discovery of the Pendulisporaceae a myxobacterial family with distinct sporulation behavior and unique specialized metabolism.</title>
        <authorList>
            <person name="Garcia R."/>
            <person name="Popoff A."/>
            <person name="Bader C.D."/>
            <person name="Loehr J."/>
            <person name="Walesch S."/>
            <person name="Walt C."/>
            <person name="Boldt J."/>
            <person name="Bunk B."/>
            <person name="Haeckl F.J.F.P.J."/>
            <person name="Gunesch A.P."/>
            <person name="Birkelbach J."/>
            <person name="Nuebel U."/>
            <person name="Pietschmann T."/>
            <person name="Bach T."/>
            <person name="Mueller R."/>
        </authorList>
    </citation>
    <scope>NUCLEOTIDE SEQUENCE [LARGE SCALE GENOMIC DNA]</scope>
    <source>
        <strain evidence="8 9">MSr12523</strain>
    </source>
</reference>
<gene>
    <name evidence="8" type="ORF">LZC95_22430</name>
</gene>
<dbReference type="InterPro" id="IPR059177">
    <property type="entry name" value="GH29D-like_dom"/>
</dbReference>
<feature type="compositionally biased region" description="Low complexity" evidence="6">
    <location>
        <begin position="29"/>
        <end position="50"/>
    </location>
</feature>
<feature type="domain" description="GH29D-like beta-sandwich" evidence="7">
    <location>
        <begin position="244"/>
        <end position="308"/>
    </location>
</feature>
<keyword evidence="5" id="KW-0325">Glycoprotein</keyword>
<comment type="subcellular location">
    <subcellularLocation>
        <location evidence="1">Secreted</location>
        <location evidence="1">Cell wall</location>
    </subcellularLocation>
</comment>
<dbReference type="InterPro" id="IPR051648">
    <property type="entry name" value="CWI-Assembly_Regulator"/>
</dbReference>
<accession>A0ABZ2KPG2</accession>
<keyword evidence="4" id="KW-0732">Signal</keyword>
<name>A0ABZ2KPG2_9BACT</name>
<dbReference type="InterPro" id="IPR036941">
    <property type="entry name" value="Rcpt_L-dom_sf"/>
</dbReference>
<dbReference type="PANTHER" id="PTHR31018">
    <property type="entry name" value="SPORULATION-SPECIFIC PROTEIN-RELATED"/>
    <property type="match status" value="1"/>
</dbReference>
<keyword evidence="3" id="KW-0964">Secreted</keyword>
<keyword evidence="9" id="KW-1185">Reference proteome</keyword>
<dbReference type="SUPFAM" id="SSF52058">
    <property type="entry name" value="L domain-like"/>
    <property type="match status" value="4"/>
</dbReference>
<feature type="domain" description="GH29D-like beta-sandwich" evidence="7">
    <location>
        <begin position="146"/>
        <end position="218"/>
    </location>
</feature>
<organism evidence="8 9">
    <name type="scientific">Pendulispora brunnea</name>
    <dbReference type="NCBI Taxonomy" id="2905690"/>
    <lineage>
        <taxon>Bacteria</taxon>
        <taxon>Pseudomonadati</taxon>
        <taxon>Myxococcota</taxon>
        <taxon>Myxococcia</taxon>
        <taxon>Myxococcales</taxon>
        <taxon>Sorangiineae</taxon>
        <taxon>Pendulisporaceae</taxon>
        <taxon>Pendulispora</taxon>
    </lineage>
</organism>
<evidence type="ECO:0000259" key="7">
    <source>
        <dbReference type="Pfam" id="PF13290"/>
    </source>
</evidence>
<dbReference type="Proteomes" id="UP001379533">
    <property type="component" value="Chromosome"/>
</dbReference>
<evidence type="ECO:0000256" key="4">
    <source>
        <dbReference type="ARBA" id="ARBA00022729"/>
    </source>
</evidence>
<evidence type="ECO:0000256" key="6">
    <source>
        <dbReference type="SAM" id="MobiDB-lite"/>
    </source>
</evidence>
<dbReference type="RefSeq" id="WP_394850201.1">
    <property type="nucleotide sequence ID" value="NZ_CP089982.1"/>
</dbReference>
<dbReference type="EMBL" id="CP089982">
    <property type="protein sequence ID" value="WXA99562.1"/>
    <property type="molecule type" value="Genomic_DNA"/>
</dbReference>
<evidence type="ECO:0000256" key="5">
    <source>
        <dbReference type="ARBA" id="ARBA00023180"/>
    </source>
</evidence>
<feature type="domain" description="GH29D-like beta-sandwich" evidence="7">
    <location>
        <begin position="59"/>
        <end position="125"/>
    </location>
</feature>
<dbReference type="Gene3D" id="3.80.20.20">
    <property type="entry name" value="Receptor L-domain"/>
    <property type="match status" value="3"/>
</dbReference>
<evidence type="ECO:0000313" key="9">
    <source>
        <dbReference type="Proteomes" id="UP001379533"/>
    </source>
</evidence>
<protein>
    <submittedName>
        <fullName evidence="8">Chitobiase/beta-hexosaminidase C-terminal domain-containing protein</fullName>
    </submittedName>
</protein>
<evidence type="ECO:0000256" key="3">
    <source>
        <dbReference type="ARBA" id="ARBA00022525"/>
    </source>
</evidence>
<proteinExistence type="predicted"/>